<dbReference type="AlphaFoldDB" id="A0A382NZZ8"/>
<dbReference type="EMBL" id="UINC01103943">
    <property type="protein sequence ID" value="SVC66733.1"/>
    <property type="molecule type" value="Genomic_DNA"/>
</dbReference>
<sequence>SQIQGAILYGLSGSLNARINIENGRVVQGNFDDYPLPKLKVAPVIDVHIINSGEQLGGIGEAGTPLVGPTVANAVFAATGKRIRRLPIRRSDLV</sequence>
<feature type="non-terminal residue" evidence="1">
    <location>
        <position position="1"/>
    </location>
</feature>
<proteinExistence type="predicted"/>
<dbReference type="PANTHER" id="PTHR47495:SF2">
    <property type="entry name" value="ALDEHYDE DEHYDROGENASE"/>
    <property type="match status" value="1"/>
</dbReference>
<name>A0A382NZZ8_9ZZZZ</name>
<dbReference type="InterPro" id="IPR052516">
    <property type="entry name" value="N-heterocyclic_Hydroxylase"/>
</dbReference>
<evidence type="ECO:0000313" key="1">
    <source>
        <dbReference type="EMBL" id="SVC66733.1"/>
    </source>
</evidence>
<dbReference type="PANTHER" id="PTHR47495">
    <property type="entry name" value="ALDEHYDE DEHYDROGENASE"/>
    <property type="match status" value="1"/>
</dbReference>
<reference evidence="1" key="1">
    <citation type="submission" date="2018-05" db="EMBL/GenBank/DDBJ databases">
        <authorList>
            <person name="Lanie J.A."/>
            <person name="Ng W.-L."/>
            <person name="Kazmierczak K.M."/>
            <person name="Andrzejewski T.M."/>
            <person name="Davidsen T.M."/>
            <person name="Wayne K.J."/>
            <person name="Tettelin H."/>
            <person name="Glass J.I."/>
            <person name="Rusch D."/>
            <person name="Podicherti R."/>
            <person name="Tsui H.-C.T."/>
            <person name="Winkler M.E."/>
        </authorList>
    </citation>
    <scope>NUCLEOTIDE SEQUENCE</scope>
</reference>
<accession>A0A382NZZ8</accession>
<protein>
    <recommendedName>
        <fullName evidence="2">Aldehyde oxidase/xanthine dehydrogenase second molybdopterin binding domain-containing protein</fullName>
    </recommendedName>
</protein>
<evidence type="ECO:0008006" key="2">
    <source>
        <dbReference type="Google" id="ProtNLM"/>
    </source>
</evidence>
<gene>
    <name evidence="1" type="ORF">METZ01_LOCUS319587</name>
</gene>
<dbReference type="InterPro" id="IPR037165">
    <property type="entry name" value="AldOxase/xan_DH_Mopterin-bd_sf"/>
</dbReference>
<dbReference type="GO" id="GO:0016491">
    <property type="term" value="F:oxidoreductase activity"/>
    <property type="evidence" value="ECO:0007669"/>
    <property type="project" value="InterPro"/>
</dbReference>
<organism evidence="1">
    <name type="scientific">marine metagenome</name>
    <dbReference type="NCBI Taxonomy" id="408172"/>
    <lineage>
        <taxon>unclassified sequences</taxon>
        <taxon>metagenomes</taxon>
        <taxon>ecological metagenomes</taxon>
    </lineage>
</organism>
<dbReference type="SUPFAM" id="SSF56003">
    <property type="entry name" value="Molybdenum cofactor-binding domain"/>
    <property type="match status" value="1"/>
</dbReference>
<dbReference type="Gene3D" id="3.30.365.10">
    <property type="entry name" value="Aldehyde oxidase/xanthine dehydrogenase, molybdopterin binding domain"/>
    <property type="match status" value="1"/>
</dbReference>